<accession>G8WVC5</accession>
<dbReference type="PROSITE" id="PS51318">
    <property type="entry name" value="TAT"/>
    <property type="match status" value="1"/>
</dbReference>
<accession>F8K1F3</accession>
<dbReference type="SUPFAM" id="SSF50494">
    <property type="entry name" value="Trypsin-like serine proteases"/>
    <property type="match status" value="1"/>
</dbReference>
<dbReference type="KEGG" id="scy:SCATT_50780"/>
<dbReference type="PATRIC" id="fig|1003195.11.peg.6505"/>
<dbReference type="InterPro" id="IPR018114">
    <property type="entry name" value="TRYPSIN_HIS"/>
</dbReference>
<dbReference type="InterPro" id="IPR009003">
    <property type="entry name" value="Peptidase_S1_PA"/>
</dbReference>
<dbReference type="RefSeq" id="WP_014145783.1">
    <property type="nucleotide sequence ID" value="NC_016111.1"/>
</dbReference>
<sequence length="317" mass="34426">MPHRRRRNAARNRRRSALAGSALAVLAALTAAAPPAAAHTARHPRTSIWTDEDAAGFWTEERMADATPPDTRRDTDETAAPPAYGSRSTVLRARTFAGVPTVGVLFSLGAGMRAHRCTASVVHSPRHDLIVTAAHCGTGTHQAFVPMYDRYRDGRHQPYGVWAVTRGWRPAHYRTTGAGTNYDVAFLRVRADARGRHVEDLTGANRLTRVSGYVHRVTVIGYPAATRHHGDRPVICTTRSTRLRTTRQMRILCGGFYGGTSGAPWLTAFDPRTGTGELIGNIGGRDGGGPDDVISYSPRYGRAVFRLYAEATGTARG</sequence>
<dbReference type="InterPro" id="IPR050966">
    <property type="entry name" value="Glutamyl_endopeptidase"/>
</dbReference>
<keyword evidence="5" id="KW-1185">Reference proteome</keyword>
<feature type="signal peptide" evidence="3">
    <location>
        <begin position="1"/>
        <end position="38"/>
    </location>
</feature>
<proteinExistence type="predicted"/>
<dbReference type="InterPro" id="IPR006311">
    <property type="entry name" value="TAT_signal"/>
</dbReference>
<dbReference type="PROSITE" id="PS00134">
    <property type="entry name" value="TRYPSIN_HIS"/>
    <property type="match status" value="1"/>
</dbReference>
<evidence type="ECO:0000313" key="4">
    <source>
        <dbReference type="EMBL" id="AEW97449.1"/>
    </source>
</evidence>
<dbReference type="KEGG" id="sct:SCAT_5080"/>
<dbReference type="HOGENOM" id="CLU_050832_1_0_11"/>
<evidence type="ECO:0000256" key="3">
    <source>
        <dbReference type="SAM" id="SignalP"/>
    </source>
</evidence>
<dbReference type="AlphaFoldDB" id="F8K1F3"/>
<dbReference type="STRING" id="1003195.SCATT_50780"/>
<dbReference type="eggNOG" id="COG3591">
    <property type="taxonomic scope" value="Bacteria"/>
</dbReference>
<dbReference type="PANTHER" id="PTHR15462:SF19">
    <property type="entry name" value="PEPTIDASE S1 DOMAIN-CONTAINING PROTEIN"/>
    <property type="match status" value="1"/>
</dbReference>
<dbReference type="OrthoDB" id="3507155at2"/>
<feature type="compositionally biased region" description="Basic and acidic residues" evidence="2">
    <location>
        <begin position="61"/>
        <end position="76"/>
    </location>
</feature>
<protein>
    <submittedName>
        <fullName evidence="4">Uncharacterized protein</fullName>
    </submittedName>
</protein>
<keyword evidence="1 3" id="KW-0732">Signal</keyword>
<evidence type="ECO:0000256" key="1">
    <source>
        <dbReference type="ARBA" id="ARBA00022729"/>
    </source>
</evidence>
<evidence type="ECO:0000256" key="2">
    <source>
        <dbReference type="SAM" id="MobiDB-lite"/>
    </source>
</evidence>
<dbReference type="Proteomes" id="UP000007842">
    <property type="component" value="Chromosome"/>
</dbReference>
<feature type="region of interest" description="Disordered" evidence="2">
    <location>
        <begin position="61"/>
        <end position="86"/>
    </location>
</feature>
<organism evidence="4 5">
    <name type="scientific">Streptantibioticus cattleyicolor (strain ATCC 35852 / DSM 46488 / JCM 4925 / NBRC 14057 / NRRL 8057)</name>
    <name type="common">Streptomyces cattleya</name>
    <dbReference type="NCBI Taxonomy" id="1003195"/>
    <lineage>
        <taxon>Bacteria</taxon>
        <taxon>Bacillati</taxon>
        <taxon>Actinomycetota</taxon>
        <taxon>Actinomycetes</taxon>
        <taxon>Kitasatosporales</taxon>
        <taxon>Streptomycetaceae</taxon>
        <taxon>Streptantibioticus</taxon>
    </lineage>
</organism>
<evidence type="ECO:0000313" key="5">
    <source>
        <dbReference type="Proteomes" id="UP000007842"/>
    </source>
</evidence>
<gene>
    <name evidence="4" type="ordered locus">SCATT_50780</name>
</gene>
<dbReference type="Gene3D" id="2.40.10.10">
    <property type="entry name" value="Trypsin-like serine proteases"/>
    <property type="match status" value="2"/>
</dbReference>
<dbReference type="EMBL" id="CP003219">
    <property type="protein sequence ID" value="AEW97449.1"/>
    <property type="molecule type" value="Genomic_DNA"/>
</dbReference>
<dbReference type="PANTHER" id="PTHR15462">
    <property type="entry name" value="SERINE PROTEASE"/>
    <property type="match status" value="1"/>
</dbReference>
<dbReference type="Pfam" id="PF13365">
    <property type="entry name" value="Trypsin_2"/>
    <property type="match status" value="1"/>
</dbReference>
<dbReference type="GO" id="GO:0006508">
    <property type="term" value="P:proteolysis"/>
    <property type="evidence" value="ECO:0007669"/>
    <property type="project" value="InterPro"/>
</dbReference>
<name>F8K1F3_STREN</name>
<reference evidence="5" key="1">
    <citation type="submission" date="2011-12" db="EMBL/GenBank/DDBJ databases">
        <title>Complete genome sequence of Streptomyces cattleya strain DSM 46488.</title>
        <authorList>
            <person name="Ou H.-Y."/>
            <person name="Li P."/>
            <person name="Zhao C."/>
            <person name="O'Hagan D."/>
            <person name="Deng Z."/>
        </authorList>
    </citation>
    <scope>NUCLEOTIDE SEQUENCE [LARGE SCALE GENOMIC DNA]</scope>
    <source>
        <strain evidence="5">ATCC 35852 / DSM 46488 / JCM 4925 / NBRC 14057 / NRRL 8057</strain>
    </source>
</reference>
<feature type="chain" id="PRO_5003373540" evidence="3">
    <location>
        <begin position="39"/>
        <end position="317"/>
    </location>
</feature>
<dbReference type="InterPro" id="IPR043504">
    <property type="entry name" value="Peptidase_S1_PA_chymotrypsin"/>
</dbReference>
<dbReference type="GO" id="GO:0004252">
    <property type="term" value="F:serine-type endopeptidase activity"/>
    <property type="evidence" value="ECO:0007669"/>
    <property type="project" value="InterPro"/>
</dbReference>